<name>A0A1I7IZN4_9FLAO</name>
<feature type="non-terminal residue" evidence="1">
    <location>
        <position position="45"/>
    </location>
</feature>
<evidence type="ECO:0000313" key="2">
    <source>
        <dbReference type="Proteomes" id="UP000199138"/>
    </source>
</evidence>
<dbReference type="EMBL" id="FPBK01000027">
    <property type="protein sequence ID" value="SFU78377.1"/>
    <property type="molecule type" value="Genomic_DNA"/>
</dbReference>
<proteinExistence type="predicted"/>
<gene>
    <name evidence="1" type="ORF">SAMN05216480_1271</name>
</gene>
<accession>A0A1I7IZN4</accession>
<dbReference type="AlphaFoldDB" id="A0A1I7IZN4"/>
<keyword evidence="2" id="KW-1185">Reference proteome</keyword>
<sequence length="45" mass="5045">MKLKNYVSMMALLALVTACKFGEEKQSVSIDTPQEVKAKEKKVND</sequence>
<reference evidence="1 2" key="1">
    <citation type="submission" date="2016-10" db="EMBL/GenBank/DDBJ databases">
        <authorList>
            <person name="de Groot N.N."/>
        </authorList>
    </citation>
    <scope>NUCLEOTIDE SEQUENCE [LARGE SCALE GENOMIC DNA]</scope>
    <source>
        <strain evidence="1 2">CGMCC 1.12333</strain>
    </source>
</reference>
<evidence type="ECO:0000313" key="1">
    <source>
        <dbReference type="EMBL" id="SFU78377.1"/>
    </source>
</evidence>
<organism evidence="1 2">
    <name type="scientific">Pustulibacterium marinum</name>
    <dbReference type="NCBI Taxonomy" id="1224947"/>
    <lineage>
        <taxon>Bacteria</taxon>
        <taxon>Pseudomonadati</taxon>
        <taxon>Bacteroidota</taxon>
        <taxon>Flavobacteriia</taxon>
        <taxon>Flavobacteriales</taxon>
        <taxon>Flavobacteriaceae</taxon>
        <taxon>Pustulibacterium</taxon>
    </lineage>
</organism>
<dbReference type="Proteomes" id="UP000199138">
    <property type="component" value="Unassembled WGS sequence"/>
</dbReference>
<protein>
    <submittedName>
        <fullName evidence="1">Uncharacterized protein</fullName>
    </submittedName>
</protein>
<dbReference type="PROSITE" id="PS51257">
    <property type="entry name" value="PROKAR_LIPOPROTEIN"/>
    <property type="match status" value="1"/>
</dbReference>
<dbReference type="STRING" id="1224947.SAMN05216480_1271"/>